<accession>A0A5J4TV13</accession>
<sequence length="116" mass="13495">MDLYLSLLQSKQYNQTAQDKIQLPRIDNRQTEFSKSQSKISFPQLKVNVLSKNESFEEQRMEGLYDSTQGNLSRYLLMEGSDSEELRNDFRYKNSRGCIGTRRTFKGLGVTLELLT</sequence>
<proteinExistence type="predicted"/>
<name>A0A5J4TV13_9EUKA</name>
<dbReference type="Proteomes" id="UP000324800">
    <property type="component" value="Unassembled WGS sequence"/>
</dbReference>
<dbReference type="EMBL" id="SNRW01025820">
    <property type="protein sequence ID" value="KAA6361245.1"/>
    <property type="molecule type" value="Genomic_DNA"/>
</dbReference>
<organism evidence="1 2">
    <name type="scientific">Streblomastix strix</name>
    <dbReference type="NCBI Taxonomy" id="222440"/>
    <lineage>
        <taxon>Eukaryota</taxon>
        <taxon>Metamonada</taxon>
        <taxon>Preaxostyla</taxon>
        <taxon>Oxymonadida</taxon>
        <taxon>Streblomastigidae</taxon>
        <taxon>Streblomastix</taxon>
    </lineage>
</organism>
<reference evidence="1 2" key="1">
    <citation type="submission" date="2019-03" db="EMBL/GenBank/DDBJ databases">
        <title>Single cell metagenomics reveals metabolic interactions within the superorganism composed of flagellate Streblomastix strix and complex community of Bacteroidetes bacteria on its surface.</title>
        <authorList>
            <person name="Treitli S.C."/>
            <person name="Kolisko M."/>
            <person name="Husnik F."/>
            <person name="Keeling P."/>
            <person name="Hampl V."/>
        </authorList>
    </citation>
    <scope>NUCLEOTIDE SEQUENCE [LARGE SCALE GENOMIC DNA]</scope>
    <source>
        <strain evidence="1">ST1C</strain>
    </source>
</reference>
<evidence type="ECO:0000313" key="1">
    <source>
        <dbReference type="EMBL" id="KAA6361245.1"/>
    </source>
</evidence>
<gene>
    <name evidence="1" type="ORF">EZS28_043228</name>
</gene>
<comment type="caution">
    <text evidence="1">The sequence shown here is derived from an EMBL/GenBank/DDBJ whole genome shotgun (WGS) entry which is preliminary data.</text>
</comment>
<dbReference type="AlphaFoldDB" id="A0A5J4TV13"/>
<protein>
    <submittedName>
        <fullName evidence="1">Uncharacterized protein</fullName>
    </submittedName>
</protein>
<evidence type="ECO:0000313" key="2">
    <source>
        <dbReference type="Proteomes" id="UP000324800"/>
    </source>
</evidence>